<dbReference type="PROSITE" id="PS50059">
    <property type="entry name" value="FKBP_PPIASE"/>
    <property type="match status" value="1"/>
</dbReference>
<keyword evidence="6" id="KW-0143">Chaperone</keyword>
<dbReference type="SUPFAM" id="SSF54534">
    <property type="entry name" value="FKBP-like"/>
    <property type="match status" value="1"/>
</dbReference>
<evidence type="ECO:0000256" key="7">
    <source>
        <dbReference type="ARBA" id="ARBA00023235"/>
    </source>
</evidence>
<dbReference type="RefSeq" id="WP_142902166.1">
    <property type="nucleotide sequence ID" value="NZ_ML660087.1"/>
</dbReference>
<evidence type="ECO:0000256" key="10">
    <source>
        <dbReference type="RuleBase" id="RU003915"/>
    </source>
</evidence>
<evidence type="ECO:0000256" key="8">
    <source>
        <dbReference type="ARBA" id="ARBA00037071"/>
    </source>
</evidence>
<keyword evidence="13" id="KW-1185">Reference proteome</keyword>
<dbReference type="InterPro" id="IPR001179">
    <property type="entry name" value="PPIase_FKBP_dom"/>
</dbReference>
<dbReference type="EMBL" id="VHSG01000001">
    <property type="protein sequence ID" value="TQV86799.1"/>
    <property type="molecule type" value="Genomic_DNA"/>
</dbReference>
<proteinExistence type="inferred from homology"/>
<evidence type="ECO:0000256" key="1">
    <source>
        <dbReference type="ARBA" id="ARBA00000971"/>
    </source>
</evidence>
<sequence>MNISAKKVASIHYTLTNDAGEVLDTSKDQEPLAYLHGAQNLVPGLEKELEGKAVGDKLDVVVEPAEGYGEKDPQLIQAVPRTMFGGTDNIEVGMAFHAETQHGRQTVEVVEVDGDNVTVDGNHPLAGVRLNFAVEVTDIREATEEELQHGHVHSAGGCGHSH</sequence>
<comment type="catalytic activity">
    <reaction evidence="1 9 10">
        <text>[protein]-peptidylproline (omega=180) = [protein]-peptidylproline (omega=0)</text>
        <dbReference type="Rhea" id="RHEA:16237"/>
        <dbReference type="Rhea" id="RHEA-COMP:10747"/>
        <dbReference type="Rhea" id="RHEA-COMP:10748"/>
        <dbReference type="ChEBI" id="CHEBI:83833"/>
        <dbReference type="ChEBI" id="CHEBI:83834"/>
        <dbReference type="EC" id="5.2.1.8"/>
    </reaction>
</comment>
<evidence type="ECO:0000256" key="5">
    <source>
        <dbReference type="ARBA" id="ARBA00023110"/>
    </source>
</evidence>
<keyword evidence="7 9" id="KW-0413">Isomerase</keyword>
<comment type="similarity">
    <text evidence="3 10">Belongs to the FKBP-type PPIase family.</text>
</comment>
<comment type="caution">
    <text evidence="12">The sequence shown here is derived from an EMBL/GenBank/DDBJ whole genome shotgun (WGS) entry which is preliminary data.</text>
</comment>
<dbReference type="PANTHER" id="PTHR47861:SF3">
    <property type="entry name" value="FKBP-TYPE PEPTIDYL-PROLYL CIS-TRANS ISOMERASE SLYD"/>
    <property type="match status" value="1"/>
</dbReference>
<dbReference type="InterPro" id="IPR046357">
    <property type="entry name" value="PPIase_dom_sf"/>
</dbReference>
<feature type="domain" description="PPIase FKBP-type" evidence="11">
    <location>
        <begin position="6"/>
        <end position="80"/>
    </location>
</feature>
<evidence type="ECO:0000256" key="4">
    <source>
        <dbReference type="ARBA" id="ARBA00022490"/>
    </source>
</evidence>
<keyword evidence="4" id="KW-0963">Cytoplasm</keyword>
<organism evidence="12 13">
    <name type="scientific">Exilibacterium tricleocarpae</name>
    <dbReference type="NCBI Taxonomy" id="2591008"/>
    <lineage>
        <taxon>Bacteria</taxon>
        <taxon>Pseudomonadati</taxon>
        <taxon>Pseudomonadota</taxon>
        <taxon>Gammaproteobacteria</taxon>
        <taxon>Cellvibrionales</taxon>
        <taxon>Cellvibrionaceae</taxon>
        <taxon>Exilibacterium</taxon>
    </lineage>
</organism>
<evidence type="ECO:0000259" key="11">
    <source>
        <dbReference type="PROSITE" id="PS50059"/>
    </source>
</evidence>
<comment type="function">
    <text evidence="8">Also involved in hydrogenase metallocenter assembly, probably by participating in the nickel insertion step. This function in hydrogenase biosynthesis requires chaperone activity and the presence of the metal-binding domain, but not PPIase activity.</text>
</comment>
<evidence type="ECO:0000256" key="3">
    <source>
        <dbReference type="ARBA" id="ARBA00006577"/>
    </source>
</evidence>
<dbReference type="GO" id="GO:0003755">
    <property type="term" value="F:peptidyl-prolyl cis-trans isomerase activity"/>
    <property type="evidence" value="ECO:0007669"/>
    <property type="project" value="UniProtKB-UniRule"/>
</dbReference>
<evidence type="ECO:0000256" key="2">
    <source>
        <dbReference type="ARBA" id="ARBA00004496"/>
    </source>
</evidence>
<dbReference type="Gene3D" id="3.10.50.40">
    <property type="match status" value="1"/>
</dbReference>
<comment type="subcellular location">
    <subcellularLocation>
        <location evidence="2">Cytoplasm</location>
    </subcellularLocation>
</comment>
<name>A0A545UBF4_9GAMM</name>
<dbReference type="AlphaFoldDB" id="A0A545UBF4"/>
<dbReference type="Pfam" id="PF00254">
    <property type="entry name" value="FKBP_C"/>
    <property type="match status" value="1"/>
</dbReference>
<reference evidence="12 13" key="1">
    <citation type="submission" date="2019-06" db="EMBL/GenBank/DDBJ databases">
        <title>Whole genome sequence for Cellvibrionaceae sp. R142.</title>
        <authorList>
            <person name="Wang G."/>
        </authorList>
    </citation>
    <scope>NUCLEOTIDE SEQUENCE [LARGE SCALE GENOMIC DNA]</scope>
    <source>
        <strain evidence="12 13">R142</strain>
    </source>
</reference>
<dbReference type="OrthoDB" id="9808891at2"/>
<evidence type="ECO:0000313" key="12">
    <source>
        <dbReference type="EMBL" id="TQV86799.1"/>
    </source>
</evidence>
<dbReference type="GO" id="GO:0005737">
    <property type="term" value="C:cytoplasm"/>
    <property type="evidence" value="ECO:0007669"/>
    <property type="project" value="UniProtKB-SubCell"/>
</dbReference>
<dbReference type="GO" id="GO:0042026">
    <property type="term" value="P:protein refolding"/>
    <property type="evidence" value="ECO:0007669"/>
    <property type="project" value="UniProtKB-ARBA"/>
</dbReference>
<protein>
    <recommendedName>
        <fullName evidence="10">Peptidyl-prolyl cis-trans isomerase</fullName>
        <ecNumber evidence="10">5.2.1.8</ecNumber>
    </recommendedName>
</protein>
<evidence type="ECO:0000313" key="13">
    <source>
        <dbReference type="Proteomes" id="UP000319732"/>
    </source>
</evidence>
<keyword evidence="5 9" id="KW-0697">Rotamase</keyword>
<dbReference type="EC" id="5.2.1.8" evidence="10"/>
<evidence type="ECO:0000256" key="9">
    <source>
        <dbReference type="PROSITE-ProRule" id="PRU00277"/>
    </source>
</evidence>
<evidence type="ECO:0000256" key="6">
    <source>
        <dbReference type="ARBA" id="ARBA00023186"/>
    </source>
</evidence>
<dbReference type="PANTHER" id="PTHR47861">
    <property type="entry name" value="FKBP-TYPE PEPTIDYL-PROLYL CIS-TRANS ISOMERASE SLYD"/>
    <property type="match status" value="1"/>
</dbReference>
<gene>
    <name evidence="12" type="ORF">FKG94_00180</name>
</gene>
<dbReference type="Proteomes" id="UP000319732">
    <property type="component" value="Unassembled WGS sequence"/>
</dbReference>
<accession>A0A545UBF4</accession>